<dbReference type="InterPro" id="IPR036259">
    <property type="entry name" value="MFS_trans_sf"/>
</dbReference>
<dbReference type="OrthoDB" id="9794076at2"/>
<evidence type="ECO:0000256" key="3">
    <source>
        <dbReference type="ARBA" id="ARBA00022989"/>
    </source>
</evidence>
<keyword evidence="3 5" id="KW-1133">Transmembrane helix</keyword>
<feature type="transmembrane region" description="Helical" evidence="5">
    <location>
        <begin position="288"/>
        <end position="307"/>
    </location>
</feature>
<keyword evidence="4 5" id="KW-0472">Membrane</keyword>
<dbReference type="GO" id="GO:0016020">
    <property type="term" value="C:membrane"/>
    <property type="evidence" value="ECO:0007669"/>
    <property type="project" value="UniProtKB-SubCell"/>
</dbReference>
<dbReference type="SUPFAM" id="SSF103473">
    <property type="entry name" value="MFS general substrate transporter"/>
    <property type="match status" value="1"/>
</dbReference>
<dbReference type="PROSITE" id="PS50850">
    <property type="entry name" value="MFS"/>
    <property type="match status" value="1"/>
</dbReference>
<feature type="transmembrane region" description="Helical" evidence="5">
    <location>
        <begin position="347"/>
        <end position="368"/>
    </location>
</feature>
<feature type="transmembrane region" description="Helical" evidence="5">
    <location>
        <begin position="50"/>
        <end position="69"/>
    </location>
</feature>
<dbReference type="RefSeq" id="WP_103931465.1">
    <property type="nucleotide sequence ID" value="NZ_FNVA01000001.1"/>
</dbReference>
<feature type="transmembrane region" description="Helical" evidence="5">
    <location>
        <begin position="255"/>
        <end position="276"/>
    </location>
</feature>
<keyword evidence="2 5" id="KW-0812">Transmembrane</keyword>
<accession>A0A1H5TDQ4</accession>
<evidence type="ECO:0000256" key="4">
    <source>
        <dbReference type="ARBA" id="ARBA00023136"/>
    </source>
</evidence>
<keyword evidence="8" id="KW-1185">Reference proteome</keyword>
<dbReference type="PANTHER" id="PTHR11662:SF285">
    <property type="entry name" value="HEXURONATE TRANSPORTER"/>
    <property type="match status" value="1"/>
</dbReference>
<dbReference type="Gene3D" id="1.20.1250.20">
    <property type="entry name" value="MFS general substrate transporter like domains"/>
    <property type="match status" value="2"/>
</dbReference>
<gene>
    <name evidence="7" type="ORF">SAMN05421819_0548</name>
</gene>
<reference evidence="7 8" key="1">
    <citation type="submission" date="2016-10" db="EMBL/GenBank/DDBJ databases">
        <authorList>
            <person name="de Groot N.N."/>
        </authorList>
    </citation>
    <scope>NUCLEOTIDE SEQUENCE [LARGE SCALE GENOMIC DNA]</scope>
    <source>
        <strain evidence="7 8">DSM 22489</strain>
    </source>
</reference>
<comment type="subcellular location">
    <subcellularLocation>
        <location evidence="1">Membrane</location>
        <topology evidence="1">Multi-pass membrane protein</topology>
    </subcellularLocation>
</comment>
<feature type="transmembrane region" description="Helical" evidence="5">
    <location>
        <begin position="163"/>
        <end position="185"/>
    </location>
</feature>
<organism evidence="7 8">
    <name type="scientific">Bryocella elongata</name>
    <dbReference type="NCBI Taxonomy" id="863522"/>
    <lineage>
        <taxon>Bacteria</taxon>
        <taxon>Pseudomonadati</taxon>
        <taxon>Acidobacteriota</taxon>
        <taxon>Terriglobia</taxon>
        <taxon>Terriglobales</taxon>
        <taxon>Acidobacteriaceae</taxon>
        <taxon>Bryocella</taxon>
    </lineage>
</organism>
<evidence type="ECO:0000313" key="7">
    <source>
        <dbReference type="EMBL" id="SEF60147.1"/>
    </source>
</evidence>
<dbReference type="GO" id="GO:0015134">
    <property type="term" value="F:hexuronate transmembrane transporter activity"/>
    <property type="evidence" value="ECO:0007669"/>
    <property type="project" value="TreeGrafter"/>
</dbReference>
<dbReference type="InterPro" id="IPR020846">
    <property type="entry name" value="MFS_dom"/>
</dbReference>
<name>A0A1H5TDQ4_9BACT</name>
<sequence length="413" mass="45112">MTKRSIRPWIIVVLMFVVALLNYFDRQSLSVVAPRMQAALHLTDRQYGHIISLFLMASAFAYALSGFIVDRLGVRASMTLFVGVWSLAESCTAFVHSMFTLGIARFLLGLGEPGLWVAAPKAVVETIETRRQSLAVGLYTLGATCGAVIAVPTIMLITTHYPWRSIFLVDGIAGLLWLPLWWLIYRPRFPSTTRQQRQPTAGASLLALLSQPALWKFMIARGMTDPVWYFYLFWFPKFLLTARRLDSTGISHYGWIVYLGGGLGTIGGGLLSGYLIRRGLLPGRAYRASMMMSAACVIISPLAYFSPSIGGTVLVGSIIACAHMGWLVNLSAALLRVFPPDTVGKAFGLVAAGSAFGGMLSSELIGYFVTHGGYAPAFWLMSCMHPIALALLWNAYEQPNTRIDGPLASEVPA</sequence>
<protein>
    <submittedName>
        <fullName evidence="7">MFS transporter, ACS family, hexuronate transporter</fullName>
    </submittedName>
</protein>
<dbReference type="AlphaFoldDB" id="A0A1H5TDQ4"/>
<dbReference type="InterPro" id="IPR050382">
    <property type="entry name" value="MFS_Na/Anion_cotransporter"/>
</dbReference>
<dbReference type="Pfam" id="PF07690">
    <property type="entry name" value="MFS_1"/>
    <property type="match status" value="1"/>
</dbReference>
<dbReference type="InterPro" id="IPR011701">
    <property type="entry name" value="MFS"/>
</dbReference>
<evidence type="ECO:0000313" key="8">
    <source>
        <dbReference type="Proteomes" id="UP000236728"/>
    </source>
</evidence>
<feature type="domain" description="Major facilitator superfamily (MFS) profile" evidence="6">
    <location>
        <begin position="11"/>
        <end position="400"/>
    </location>
</feature>
<evidence type="ECO:0000259" key="6">
    <source>
        <dbReference type="PROSITE" id="PS50850"/>
    </source>
</evidence>
<evidence type="ECO:0000256" key="5">
    <source>
        <dbReference type="SAM" id="Phobius"/>
    </source>
</evidence>
<evidence type="ECO:0000256" key="1">
    <source>
        <dbReference type="ARBA" id="ARBA00004141"/>
    </source>
</evidence>
<proteinExistence type="predicted"/>
<feature type="transmembrane region" description="Helical" evidence="5">
    <location>
        <begin position="313"/>
        <end position="335"/>
    </location>
</feature>
<feature type="transmembrane region" description="Helical" evidence="5">
    <location>
        <begin position="136"/>
        <end position="157"/>
    </location>
</feature>
<evidence type="ECO:0000256" key="2">
    <source>
        <dbReference type="ARBA" id="ARBA00022692"/>
    </source>
</evidence>
<dbReference type="EMBL" id="FNVA01000001">
    <property type="protein sequence ID" value="SEF60147.1"/>
    <property type="molecule type" value="Genomic_DNA"/>
</dbReference>
<dbReference type="PANTHER" id="PTHR11662">
    <property type="entry name" value="SOLUTE CARRIER FAMILY 17"/>
    <property type="match status" value="1"/>
</dbReference>
<dbReference type="Proteomes" id="UP000236728">
    <property type="component" value="Unassembled WGS sequence"/>
</dbReference>
<feature type="transmembrane region" description="Helical" evidence="5">
    <location>
        <begin position="374"/>
        <end position="393"/>
    </location>
</feature>